<proteinExistence type="predicted"/>
<dbReference type="AlphaFoldDB" id="A0A0N0BE54"/>
<reference evidence="1 2" key="1">
    <citation type="submission" date="2015-07" db="EMBL/GenBank/DDBJ databases">
        <title>The genome of Melipona quadrifasciata.</title>
        <authorList>
            <person name="Pan H."/>
            <person name="Kapheim K."/>
        </authorList>
    </citation>
    <scope>NUCLEOTIDE SEQUENCE [LARGE SCALE GENOMIC DNA]</scope>
    <source>
        <strain evidence="1">0111107301</strain>
        <tissue evidence="1">Whole body</tissue>
    </source>
</reference>
<evidence type="ECO:0000313" key="2">
    <source>
        <dbReference type="Proteomes" id="UP000053105"/>
    </source>
</evidence>
<evidence type="ECO:0000313" key="1">
    <source>
        <dbReference type="EMBL" id="KOX71411.1"/>
    </source>
</evidence>
<gene>
    <name evidence="1" type="ORF">WN51_01684</name>
</gene>
<sequence length="63" mass="7375">MNLHGADSSRYEDEAQRSRRRVIYPRSSIEANLFRKPFKTRFASGLKIISYLVRGFDDRDSPP</sequence>
<dbReference type="EMBL" id="KQ435840">
    <property type="protein sequence ID" value="KOX71411.1"/>
    <property type="molecule type" value="Genomic_DNA"/>
</dbReference>
<keyword evidence="2" id="KW-1185">Reference proteome</keyword>
<accession>A0A0N0BE54</accession>
<protein>
    <submittedName>
        <fullName evidence="1">Uncharacterized protein</fullName>
    </submittedName>
</protein>
<dbReference type="Proteomes" id="UP000053105">
    <property type="component" value="Unassembled WGS sequence"/>
</dbReference>
<name>A0A0N0BE54_9HYME</name>
<organism evidence="1 2">
    <name type="scientific">Melipona quadrifasciata</name>
    <dbReference type="NCBI Taxonomy" id="166423"/>
    <lineage>
        <taxon>Eukaryota</taxon>
        <taxon>Metazoa</taxon>
        <taxon>Ecdysozoa</taxon>
        <taxon>Arthropoda</taxon>
        <taxon>Hexapoda</taxon>
        <taxon>Insecta</taxon>
        <taxon>Pterygota</taxon>
        <taxon>Neoptera</taxon>
        <taxon>Endopterygota</taxon>
        <taxon>Hymenoptera</taxon>
        <taxon>Apocrita</taxon>
        <taxon>Aculeata</taxon>
        <taxon>Apoidea</taxon>
        <taxon>Anthophila</taxon>
        <taxon>Apidae</taxon>
        <taxon>Melipona</taxon>
    </lineage>
</organism>